<gene>
    <name evidence="1" type="ORF">HWI92_19045</name>
</gene>
<dbReference type="EMBL" id="CP056775">
    <property type="protein sequence ID" value="QRR02857.1"/>
    <property type="molecule type" value="Genomic_DNA"/>
</dbReference>
<dbReference type="RefSeq" id="WP_204658222.1">
    <property type="nucleotide sequence ID" value="NZ_CP056775.1"/>
</dbReference>
<evidence type="ECO:0000313" key="1">
    <source>
        <dbReference type="EMBL" id="QRR02857.1"/>
    </source>
</evidence>
<reference evidence="1 2" key="1">
    <citation type="submission" date="2020-06" db="EMBL/GenBank/DDBJ databases">
        <title>Dyadobacter sandarakinus sp. nov., isolated from the soil of the Arctic Yellow River Station.</title>
        <authorList>
            <person name="Zhang Y."/>
            <person name="Peng F."/>
        </authorList>
    </citation>
    <scope>NUCLEOTIDE SEQUENCE [LARGE SCALE GENOMIC DNA]</scope>
    <source>
        <strain evidence="1 2">Q3-56</strain>
    </source>
</reference>
<keyword evidence="2" id="KW-1185">Reference proteome</keyword>
<name>A0ABX7IBF2_9BACT</name>
<evidence type="ECO:0000313" key="2">
    <source>
        <dbReference type="Proteomes" id="UP000612680"/>
    </source>
</evidence>
<dbReference type="Proteomes" id="UP000612680">
    <property type="component" value="Chromosome"/>
</dbReference>
<accession>A0ABX7IBF2</accession>
<organism evidence="1 2">
    <name type="scientific">Dyadobacter sandarakinus</name>
    <dbReference type="NCBI Taxonomy" id="2747268"/>
    <lineage>
        <taxon>Bacteria</taxon>
        <taxon>Pseudomonadati</taxon>
        <taxon>Bacteroidota</taxon>
        <taxon>Cytophagia</taxon>
        <taxon>Cytophagales</taxon>
        <taxon>Spirosomataceae</taxon>
        <taxon>Dyadobacter</taxon>
    </lineage>
</organism>
<sequence>MSLTWKTSFSGRECRIFRGKLMVGLLKLSLWKTGGYGELQGYLLRFKTNGIWRRNTVILDIDGKKELGEIKFNLWKGSATITYDHMEYAFKYHSWTRRQWTVTAPDESATFEHKGLFQKEGVVENDDLSFAVILSALYADAYFRRLTATVS</sequence>
<proteinExistence type="predicted"/>
<protein>
    <submittedName>
        <fullName evidence="1">Uncharacterized protein</fullName>
    </submittedName>
</protein>